<evidence type="ECO:0000313" key="1">
    <source>
        <dbReference type="EMBL" id="KRY56929.1"/>
    </source>
</evidence>
<name>A0A0V1D650_TRIBR</name>
<dbReference type="EMBL" id="JYDI01000037">
    <property type="protein sequence ID" value="KRY56929.1"/>
    <property type="molecule type" value="Genomic_DNA"/>
</dbReference>
<gene>
    <name evidence="1" type="ORF">T03_3596</name>
</gene>
<accession>A0A0V1D650</accession>
<dbReference type="Proteomes" id="UP000054653">
    <property type="component" value="Unassembled WGS sequence"/>
</dbReference>
<evidence type="ECO:0000313" key="2">
    <source>
        <dbReference type="Proteomes" id="UP000054653"/>
    </source>
</evidence>
<dbReference type="AlphaFoldDB" id="A0A0V1D650"/>
<organism evidence="1 2">
    <name type="scientific">Trichinella britovi</name>
    <name type="common">Parasitic roundworm</name>
    <dbReference type="NCBI Taxonomy" id="45882"/>
    <lineage>
        <taxon>Eukaryota</taxon>
        <taxon>Metazoa</taxon>
        <taxon>Ecdysozoa</taxon>
        <taxon>Nematoda</taxon>
        <taxon>Enoplea</taxon>
        <taxon>Dorylaimia</taxon>
        <taxon>Trichinellida</taxon>
        <taxon>Trichinellidae</taxon>
        <taxon>Trichinella</taxon>
    </lineage>
</organism>
<comment type="caution">
    <text evidence="1">The sequence shown here is derived from an EMBL/GenBank/DDBJ whole genome shotgun (WGS) entry which is preliminary data.</text>
</comment>
<protein>
    <submittedName>
        <fullName evidence="1">Uncharacterized protein</fullName>
    </submittedName>
</protein>
<keyword evidence="2" id="KW-1185">Reference proteome</keyword>
<proteinExistence type="predicted"/>
<sequence length="195" mass="22659">MKSVCFISFPVAPTKITLHSTFIAISRQIRIHVTGFWKVSMQTNRYLLSKLSLKFACAYLNTQESSETDTLQKQCQYARIFSICFISFRAARTTITLHSTFIAISRQIRIHVTGFWKVSMQTNRYLLSKLSLKFACAYLNTQESSETDTLQKQCQYARIFHFRHFSEVIVEIAQICAIFLCFWQVDFSSFSGHLE</sequence>
<reference evidence="1 2" key="1">
    <citation type="submission" date="2015-01" db="EMBL/GenBank/DDBJ databases">
        <title>Evolution of Trichinella species and genotypes.</title>
        <authorList>
            <person name="Korhonen P.K."/>
            <person name="Edoardo P."/>
            <person name="Giuseppe L.R."/>
            <person name="Gasser R.B."/>
        </authorList>
    </citation>
    <scope>NUCLEOTIDE SEQUENCE [LARGE SCALE GENOMIC DNA]</scope>
    <source>
        <strain evidence="1">ISS120</strain>
    </source>
</reference>